<dbReference type="PANTHER" id="PTHR34949">
    <property type="entry name" value="OS05G0443700 PROTEIN"/>
    <property type="match status" value="1"/>
</dbReference>
<keyword evidence="1" id="KW-0653">Protein transport</keyword>
<dbReference type="EMBL" id="VEPZ02001725">
    <property type="protein sequence ID" value="KAE8661152.1"/>
    <property type="molecule type" value="Genomic_DNA"/>
</dbReference>
<evidence type="ECO:0000256" key="2">
    <source>
        <dbReference type="SAM" id="Phobius"/>
    </source>
</evidence>
<reference evidence="3" key="1">
    <citation type="submission" date="2019-09" db="EMBL/GenBank/DDBJ databases">
        <title>Draft genome information of white flower Hibiscus syriacus.</title>
        <authorList>
            <person name="Kim Y.-M."/>
        </authorList>
    </citation>
    <scope>NUCLEOTIDE SEQUENCE [LARGE SCALE GENOMIC DNA]</scope>
    <source>
        <strain evidence="3">YM2019G1</strain>
    </source>
</reference>
<sequence>MESIFRLLLHEQTLVQVNNYDPKLLTLIGYHRRDLVTTLETAKWQALISHFERAVTSSARMDQSQSREDAIFRHKQFISAIREQINNVDKSLEEMEVGNTMKNPEWKNLNEQDKDNLALFLSGGIHNECNHHYELDDDDIFKRFLDPVTSTCSTDAGIVGNRSGEIEDVNMNGFADTSRYDSMEESNLRKEDSQNIKLGLDSMDSFEETSCNRNVEDGSWDLEASEGKPKCFFHGNELRGSSSQVNIFGFFNNLWTAYGSRVPSNYTKQLKDGEEEHSPLYIDASHVARGRHIGPSSAPRDHGLRGLRGFLVKVMHLRRRLGACNVRFDRFSSLIRVNQRSIKMILAIVFAFTLLGKHMICMCNLLFILLYL</sequence>
<feature type="transmembrane region" description="Helical" evidence="2">
    <location>
        <begin position="345"/>
        <end position="371"/>
    </location>
</feature>
<dbReference type="GO" id="GO:0016020">
    <property type="term" value="C:membrane"/>
    <property type="evidence" value="ECO:0007669"/>
    <property type="project" value="InterPro"/>
</dbReference>
<dbReference type="CDD" id="cd21442">
    <property type="entry name" value="SNARE_NTD_STX6-like"/>
    <property type="match status" value="1"/>
</dbReference>
<gene>
    <name evidence="3" type="ORF">F3Y22_tig00116938pilonHSYRG00053</name>
</gene>
<dbReference type="Proteomes" id="UP000436088">
    <property type="component" value="Unassembled WGS sequence"/>
</dbReference>
<dbReference type="PANTHER" id="PTHR34949:SF2">
    <property type="entry name" value="OS05G0443700 PROTEIN"/>
    <property type="match status" value="1"/>
</dbReference>
<evidence type="ECO:0000256" key="1">
    <source>
        <dbReference type="ARBA" id="ARBA00022927"/>
    </source>
</evidence>
<keyword evidence="2" id="KW-1133">Transmembrane helix</keyword>
<dbReference type="GO" id="GO:0015031">
    <property type="term" value="P:protein transport"/>
    <property type="evidence" value="ECO:0007669"/>
    <property type="project" value="UniProtKB-KW"/>
</dbReference>
<proteinExistence type="predicted"/>
<evidence type="ECO:0000313" key="4">
    <source>
        <dbReference type="Proteomes" id="UP000436088"/>
    </source>
</evidence>
<keyword evidence="1" id="KW-0813">Transport</keyword>
<dbReference type="GO" id="GO:0016192">
    <property type="term" value="P:vesicle-mediated transport"/>
    <property type="evidence" value="ECO:0007669"/>
    <property type="project" value="InterPro"/>
</dbReference>
<accession>A0A6A2WM09</accession>
<name>A0A6A2WM09_HIBSY</name>
<evidence type="ECO:0000313" key="3">
    <source>
        <dbReference type="EMBL" id="KAE8661152.1"/>
    </source>
</evidence>
<comment type="caution">
    <text evidence="3">The sequence shown here is derived from an EMBL/GenBank/DDBJ whole genome shotgun (WGS) entry which is preliminary data.</text>
</comment>
<keyword evidence="4" id="KW-1185">Reference proteome</keyword>
<dbReference type="SUPFAM" id="SSF47661">
    <property type="entry name" value="t-snare proteins"/>
    <property type="match status" value="1"/>
</dbReference>
<keyword evidence="2" id="KW-0472">Membrane</keyword>
<organism evidence="3 4">
    <name type="scientific">Hibiscus syriacus</name>
    <name type="common">Rose of Sharon</name>
    <dbReference type="NCBI Taxonomy" id="106335"/>
    <lineage>
        <taxon>Eukaryota</taxon>
        <taxon>Viridiplantae</taxon>
        <taxon>Streptophyta</taxon>
        <taxon>Embryophyta</taxon>
        <taxon>Tracheophyta</taxon>
        <taxon>Spermatophyta</taxon>
        <taxon>Magnoliopsida</taxon>
        <taxon>eudicotyledons</taxon>
        <taxon>Gunneridae</taxon>
        <taxon>Pentapetalae</taxon>
        <taxon>rosids</taxon>
        <taxon>malvids</taxon>
        <taxon>Malvales</taxon>
        <taxon>Malvaceae</taxon>
        <taxon>Malvoideae</taxon>
        <taxon>Hibiscus</taxon>
    </lineage>
</organism>
<dbReference type="InterPro" id="IPR010989">
    <property type="entry name" value="SNARE"/>
</dbReference>
<protein>
    <submittedName>
        <fullName evidence="3">Iron-sulfur cluster biosynthesis family protein isoform 1</fullName>
    </submittedName>
</protein>
<keyword evidence="2" id="KW-0812">Transmembrane</keyword>
<dbReference type="AlphaFoldDB" id="A0A6A2WM09"/>